<dbReference type="GO" id="GO:0000729">
    <property type="term" value="P:DNA double-strand break processing"/>
    <property type="evidence" value="ECO:0007669"/>
    <property type="project" value="TreeGrafter"/>
</dbReference>
<gene>
    <name evidence="2" type="primary">WN51_07074</name>
    <name evidence="2" type="ORF">TNCT_501281</name>
</gene>
<dbReference type="Proteomes" id="UP000887116">
    <property type="component" value="Unassembled WGS sequence"/>
</dbReference>
<dbReference type="OrthoDB" id="6508494at2759"/>
<organism evidence="2 3">
    <name type="scientific">Trichonephila clavata</name>
    <name type="common">Joro spider</name>
    <name type="synonym">Nephila clavata</name>
    <dbReference type="NCBI Taxonomy" id="2740835"/>
    <lineage>
        <taxon>Eukaryota</taxon>
        <taxon>Metazoa</taxon>
        <taxon>Ecdysozoa</taxon>
        <taxon>Arthropoda</taxon>
        <taxon>Chelicerata</taxon>
        <taxon>Arachnida</taxon>
        <taxon>Araneae</taxon>
        <taxon>Araneomorphae</taxon>
        <taxon>Entelegynae</taxon>
        <taxon>Araneoidea</taxon>
        <taxon>Nephilidae</taxon>
        <taxon>Trichonephila</taxon>
    </lineage>
</organism>
<protein>
    <submittedName>
        <fullName evidence="2">Histone-lysine N-methyltransferase SETMAR</fullName>
    </submittedName>
</protein>
<dbReference type="EMBL" id="BMAO01037827">
    <property type="protein sequence ID" value="GFR20426.1"/>
    <property type="molecule type" value="Genomic_DNA"/>
</dbReference>
<dbReference type="GO" id="GO:0042800">
    <property type="term" value="F:histone H3K4 methyltransferase activity"/>
    <property type="evidence" value="ECO:0007669"/>
    <property type="project" value="TreeGrafter"/>
</dbReference>
<evidence type="ECO:0000259" key="1">
    <source>
        <dbReference type="Pfam" id="PF17906"/>
    </source>
</evidence>
<keyword evidence="3" id="KW-1185">Reference proteome</keyword>
<dbReference type="GO" id="GO:0000793">
    <property type="term" value="C:condensed chromosome"/>
    <property type="evidence" value="ECO:0007669"/>
    <property type="project" value="TreeGrafter"/>
</dbReference>
<dbReference type="Pfam" id="PF17906">
    <property type="entry name" value="HTH_48"/>
    <property type="match status" value="1"/>
</dbReference>
<dbReference type="GO" id="GO:0003690">
    <property type="term" value="F:double-stranded DNA binding"/>
    <property type="evidence" value="ECO:0007669"/>
    <property type="project" value="TreeGrafter"/>
</dbReference>
<dbReference type="InterPro" id="IPR052709">
    <property type="entry name" value="Transposase-MT_Hybrid"/>
</dbReference>
<dbReference type="GO" id="GO:0000014">
    <property type="term" value="F:single-stranded DNA endodeoxyribonuclease activity"/>
    <property type="evidence" value="ECO:0007669"/>
    <property type="project" value="TreeGrafter"/>
</dbReference>
<dbReference type="GO" id="GO:0044774">
    <property type="term" value="P:mitotic DNA integrity checkpoint signaling"/>
    <property type="evidence" value="ECO:0007669"/>
    <property type="project" value="TreeGrafter"/>
</dbReference>
<reference evidence="2" key="1">
    <citation type="submission" date="2020-07" db="EMBL/GenBank/DDBJ databases">
        <title>Multicomponent nature underlies the extraordinary mechanical properties of spider dragline silk.</title>
        <authorList>
            <person name="Kono N."/>
            <person name="Nakamura H."/>
            <person name="Mori M."/>
            <person name="Yoshida Y."/>
            <person name="Ohtoshi R."/>
            <person name="Malay A.D."/>
            <person name="Moran D.A.P."/>
            <person name="Tomita M."/>
            <person name="Numata K."/>
            <person name="Arakawa K."/>
        </authorList>
    </citation>
    <scope>NUCLEOTIDE SEQUENCE</scope>
</reference>
<dbReference type="GO" id="GO:0031297">
    <property type="term" value="P:replication fork processing"/>
    <property type="evidence" value="ECO:0007669"/>
    <property type="project" value="TreeGrafter"/>
</dbReference>
<dbReference type="PANTHER" id="PTHR46060:SF2">
    <property type="entry name" value="HISTONE-LYSINE N-METHYLTRANSFERASE SETMAR"/>
    <property type="match status" value="1"/>
</dbReference>
<feature type="domain" description="Mos1 transposase HTH" evidence="1">
    <location>
        <begin position="6"/>
        <end position="54"/>
    </location>
</feature>
<evidence type="ECO:0000313" key="2">
    <source>
        <dbReference type="EMBL" id="GFR20426.1"/>
    </source>
</evidence>
<dbReference type="GO" id="GO:0035861">
    <property type="term" value="C:site of double-strand break"/>
    <property type="evidence" value="ECO:0007669"/>
    <property type="project" value="TreeGrafter"/>
</dbReference>
<dbReference type="GO" id="GO:0044547">
    <property type="term" value="F:DNA topoisomerase binding"/>
    <property type="evidence" value="ECO:0007669"/>
    <property type="project" value="TreeGrafter"/>
</dbReference>
<dbReference type="GO" id="GO:0006303">
    <property type="term" value="P:double-strand break repair via nonhomologous end joining"/>
    <property type="evidence" value="ECO:0007669"/>
    <property type="project" value="TreeGrafter"/>
</dbReference>
<dbReference type="GO" id="GO:0003697">
    <property type="term" value="F:single-stranded DNA binding"/>
    <property type="evidence" value="ECO:0007669"/>
    <property type="project" value="TreeGrafter"/>
</dbReference>
<dbReference type="GO" id="GO:0005634">
    <property type="term" value="C:nucleus"/>
    <property type="evidence" value="ECO:0007669"/>
    <property type="project" value="TreeGrafter"/>
</dbReference>
<sequence>MESHEVHIRHAMFWEFKQDNGAKATSEKICRVHGEGLITDRAVRKWFVKFCSGDMTLIDKPRAGCAFDFDDNLLKAVLEQNPCESIRCIAEKLNT</sequence>
<accession>A0A8X6LRM3</accession>
<proteinExistence type="predicted"/>
<dbReference type="Gene3D" id="1.10.10.1450">
    <property type="match status" value="1"/>
</dbReference>
<dbReference type="PANTHER" id="PTHR46060">
    <property type="entry name" value="MARINER MOS1 TRANSPOSASE-LIKE PROTEIN"/>
    <property type="match status" value="1"/>
</dbReference>
<dbReference type="GO" id="GO:0046975">
    <property type="term" value="F:histone H3K36 methyltransferase activity"/>
    <property type="evidence" value="ECO:0007669"/>
    <property type="project" value="TreeGrafter"/>
</dbReference>
<comment type="caution">
    <text evidence="2">The sequence shown here is derived from an EMBL/GenBank/DDBJ whole genome shotgun (WGS) entry which is preliminary data.</text>
</comment>
<evidence type="ECO:0000313" key="3">
    <source>
        <dbReference type="Proteomes" id="UP000887116"/>
    </source>
</evidence>
<dbReference type="InterPro" id="IPR041426">
    <property type="entry name" value="Mos1_HTH"/>
</dbReference>
<name>A0A8X6LRM3_TRICU</name>
<dbReference type="GO" id="GO:0015074">
    <property type="term" value="P:DNA integration"/>
    <property type="evidence" value="ECO:0007669"/>
    <property type="project" value="TreeGrafter"/>
</dbReference>
<dbReference type="AlphaFoldDB" id="A0A8X6LRM3"/>